<dbReference type="Pfam" id="PF19515">
    <property type="entry name" value="DUF6048"/>
    <property type="match status" value="1"/>
</dbReference>
<accession>A0A413SVL7</accession>
<evidence type="ECO:0008006" key="4">
    <source>
        <dbReference type="Google" id="ProtNLM"/>
    </source>
</evidence>
<comment type="caution">
    <text evidence="2">The sequence shown here is derived from an EMBL/GenBank/DDBJ whole genome shotgun (WGS) entry which is preliminary data.</text>
</comment>
<dbReference type="EMBL" id="QSFT01000044">
    <property type="protein sequence ID" value="RHA73118.1"/>
    <property type="molecule type" value="Genomic_DNA"/>
</dbReference>
<dbReference type="Proteomes" id="UP000283855">
    <property type="component" value="Unassembled WGS sequence"/>
</dbReference>
<gene>
    <name evidence="2" type="ORF">DW921_13995</name>
</gene>
<reference evidence="2 3" key="1">
    <citation type="submission" date="2018-08" db="EMBL/GenBank/DDBJ databases">
        <title>A genome reference for cultivated species of the human gut microbiota.</title>
        <authorList>
            <person name="Zou Y."/>
            <person name="Xue W."/>
            <person name="Luo G."/>
        </authorList>
    </citation>
    <scope>NUCLEOTIDE SEQUENCE [LARGE SCALE GENOMIC DNA]</scope>
    <source>
        <strain evidence="2 3">AM42-38</strain>
    </source>
</reference>
<organism evidence="2 3">
    <name type="scientific">Phocaeicola coprophilus</name>
    <dbReference type="NCBI Taxonomy" id="387090"/>
    <lineage>
        <taxon>Bacteria</taxon>
        <taxon>Pseudomonadati</taxon>
        <taxon>Bacteroidota</taxon>
        <taxon>Bacteroidia</taxon>
        <taxon>Bacteroidales</taxon>
        <taxon>Bacteroidaceae</taxon>
        <taxon>Phocaeicola</taxon>
    </lineage>
</organism>
<feature type="chain" id="PRO_5019571678" description="PorT family protein" evidence="1">
    <location>
        <begin position="28"/>
        <end position="237"/>
    </location>
</feature>
<keyword evidence="1" id="KW-0732">Signal</keyword>
<evidence type="ECO:0000256" key="1">
    <source>
        <dbReference type="SAM" id="SignalP"/>
    </source>
</evidence>
<sequence>MKKRISEFISQLLIASSLLLISAPATGQTPAPTKVKKEEKKETPLYQGTAVGLEIAGLASHLLGSDILSSEIQIQSNLKNRFLPVLEIGYGKADAVNDGTNLHYKTSAPFFRIGMDYNIMYKKTHLPGYLYVGLRYGMTSFSYDVDGPAMTDPNYGGLIEVPYSYHGQKSNASWLEGLVGIKVKIYKSFCMGWSVRYKMRMSVKNHENSEPWYIPGFGKNAGSSFNLMYHLIYNLPF</sequence>
<dbReference type="AlphaFoldDB" id="A0A413SVL7"/>
<evidence type="ECO:0000313" key="2">
    <source>
        <dbReference type="EMBL" id="RHA73118.1"/>
    </source>
</evidence>
<dbReference type="RefSeq" id="WP_118400977.1">
    <property type="nucleotide sequence ID" value="NZ_CABJGD010000044.1"/>
</dbReference>
<proteinExistence type="predicted"/>
<dbReference type="InterPro" id="IPR046111">
    <property type="entry name" value="DUF6048"/>
</dbReference>
<feature type="signal peptide" evidence="1">
    <location>
        <begin position="1"/>
        <end position="27"/>
    </location>
</feature>
<name>A0A413SVL7_9BACT</name>
<evidence type="ECO:0000313" key="3">
    <source>
        <dbReference type="Proteomes" id="UP000283855"/>
    </source>
</evidence>
<protein>
    <recommendedName>
        <fullName evidence="4">PorT family protein</fullName>
    </recommendedName>
</protein>